<feature type="domain" description="HAMP" evidence="16">
    <location>
        <begin position="182"/>
        <end position="235"/>
    </location>
</feature>
<dbReference type="Pfam" id="PF00672">
    <property type="entry name" value="HAMP"/>
    <property type="match status" value="1"/>
</dbReference>
<protein>
    <recommendedName>
        <fullName evidence="14">Sensor protein</fullName>
        <ecNumber evidence="14">2.7.13.3</ecNumber>
    </recommendedName>
</protein>
<evidence type="ECO:0000256" key="4">
    <source>
        <dbReference type="ARBA" id="ARBA00022519"/>
    </source>
</evidence>
<dbReference type="PRINTS" id="PR00344">
    <property type="entry name" value="BCTRLSENSOR"/>
</dbReference>
<organism evidence="17 18">
    <name type="scientific">Amnimonas aquatica</name>
    <dbReference type="NCBI Taxonomy" id="2094561"/>
    <lineage>
        <taxon>Bacteria</taxon>
        <taxon>Pseudomonadati</taxon>
        <taxon>Pseudomonadota</taxon>
        <taxon>Gammaproteobacteria</taxon>
        <taxon>Moraxellales</taxon>
        <taxon>Moraxellaceae</taxon>
        <taxon>Amnimonas</taxon>
    </lineage>
</organism>
<dbReference type="Pfam" id="PF21085">
    <property type="entry name" value="CusS"/>
    <property type="match status" value="1"/>
</dbReference>
<gene>
    <name evidence="17" type="ORF">C5O18_04015</name>
</gene>
<evidence type="ECO:0000313" key="17">
    <source>
        <dbReference type="EMBL" id="PQA47459.1"/>
    </source>
</evidence>
<keyword evidence="3 14" id="KW-1003">Cell membrane</keyword>
<dbReference type="InterPro" id="IPR036097">
    <property type="entry name" value="HisK_dim/P_sf"/>
</dbReference>
<dbReference type="InterPro" id="IPR003661">
    <property type="entry name" value="HisK_dim/P_dom"/>
</dbReference>
<dbReference type="EC" id="2.7.13.3" evidence="14"/>
<dbReference type="GO" id="GO:0005886">
    <property type="term" value="C:plasma membrane"/>
    <property type="evidence" value="ECO:0007669"/>
    <property type="project" value="UniProtKB-SubCell"/>
</dbReference>
<evidence type="ECO:0000256" key="11">
    <source>
        <dbReference type="ARBA" id="ARBA00022989"/>
    </source>
</evidence>
<name>A0A2P6ATB4_9GAMM</name>
<keyword evidence="13 14" id="KW-0472">Membrane</keyword>
<sequence>MLPDSITARTSMLFTLLAALVFVVMGLVIQVSVNRHFAEQDRAAVSGKLELISNILLSPATESDEARIRRQLASALVGHHDLVVRVQDDHGQEVFASGHDGLPLAALQTVTPGATLQAWSDGEHDYRLAVVDVAGPEHRWRVGIAINTLHHEVFLRAFERELFLIGVGGLVLMVALGWLAVRRGLMPLQRMAVVAEGISARHLQDRLSTTTVPVELETLASAFNAMLDRLSDSLDRLSAFSSDLAHELRTPVNNLMTQTQVLLSKPRSDEDYREVLYSNLEEFERLARMISDMLFLAKADNGLIMPHREAVQLASEVTAVLEFYEALAADKSLILQASGQAVVMGDALMLRRVISNLVSNAVRHAYPDTVISVVISTQEHDACLTVQNTGDTIPEQHLPHLFERFYRVDGARQRTEEGVGLGLAITRSIVMAHQGSIEVSSQEGMTRFTIRLPTVGGN</sequence>
<dbReference type="SMART" id="SM00388">
    <property type="entry name" value="HisKA"/>
    <property type="match status" value="1"/>
</dbReference>
<feature type="domain" description="Histidine kinase" evidence="15">
    <location>
        <begin position="243"/>
        <end position="456"/>
    </location>
</feature>
<dbReference type="SMART" id="SM00387">
    <property type="entry name" value="HATPase_c"/>
    <property type="match status" value="1"/>
</dbReference>
<dbReference type="CDD" id="cd00075">
    <property type="entry name" value="HATPase"/>
    <property type="match status" value="1"/>
</dbReference>
<evidence type="ECO:0000256" key="5">
    <source>
        <dbReference type="ARBA" id="ARBA00022553"/>
    </source>
</evidence>
<dbReference type="OrthoDB" id="5561773at2"/>
<evidence type="ECO:0000256" key="13">
    <source>
        <dbReference type="ARBA" id="ARBA00023136"/>
    </source>
</evidence>
<dbReference type="AlphaFoldDB" id="A0A2P6ATB4"/>
<dbReference type="CDD" id="cd06225">
    <property type="entry name" value="HAMP"/>
    <property type="match status" value="1"/>
</dbReference>
<dbReference type="Pfam" id="PF02518">
    <property type="entry name" value="HATPase_c"/>
    <property type="match status" value="1"/>
</dbReference>
<comment type="catalytic activity">
    <reaction evidence="1 14">
        <text>ATP + protein L-histidine = ADP + protein N-phospho-L-histidine.</text>
        <dbReference type="EC" id="2.7.13.3"/>
    </reaction>
</comment>
<evidence type="ECO:0000256" key="8">
    <source>
        <dbReference type="ARBA" id="ARBA00022741"/>
    </source>
</evidence>
<dbReference type="Gene3D" id="6.10.340.10">
    <property type="match status" value="1"/>
</dbReference>
<dbReference type="EMBL" id="PTQZ01000062">
    <property type="protein sequence ID" value="PQA47459.1"/>
    <property type="molecule type" value="Genomic_DNA"/>
</dbReference>
<dbReference type="InterPro" id="IPR003594">
    <property type="entry name" value="HATPase_dom"/>
</dbReference>
<feature type="transmembrane region" description="Helical" evidence="14">
    <location>
        <begin position="12"/>
        <end position="33"/>
    </location>
</feature>
<dbReference type="InterPro" id="IPR050428">
    <property type="entry name" value="TCS_sensor_his_kinase"/>
</dbReference>
<dbReference type="PROSITE" id="PS50885">
    <property type="entry name" value="HAMP"/>
    <property type="match status" value="1"/>
</dbReference>
<dbReference type="Proteomes" id="UP000243900">
    <property type="component" value="Unassembled WGS sequence"/>
</dbReference>
<keyword evidence="7 14" id="KW-0812">Transmembrane</keyword>
<keyword evidence="5" id="KW-0597">Phosphoprotein</keyword>
<dbReference type="NCBIfam" id="TIGR01386">
    <property type="entry name" value="cztS_silS_copS"/>
    <property type="match status" value="1"/>
</dbReference>
<proteinExistence type="predicted"/>
<dbReference type="InterPro" id="IPR004358">
    <property type="entry name" value="Sig_transdc_His_kin-like_C"/>
</dbReference>
<evidence type="ECO:0000259" key="16">
    <source>
        <dbReference type="PROSITE" id="PS50885"/>
    </source>
</evidence>
<evidence type="ECO:0000313" key="18">
    <source>
        <dbReference type="Proteomes" id="UP000243900"/>
    </source>
</evidence>
<evidence type="ECO:0000256" key="9">
    <source>
        <dbReference type="ARBA" id="ARBA00022777"/>
    </source>
</evidence>
<evidence type="ECO:0000256" key="2">
    <source>
        <dbReference type="ARBA" id="ARBA00004429"/>
    </source>
</evidence>
<comment type="subcellular location">
    <subcellularLocation>
        <location evidence="2">Cell inner membrane</location>
        <topology evidence="2">Multi-pass membrane protein</topology>
    </subcellularLocation>
</comment>
<dbReference type="InterPro" id="IPR048590">
    <property type="entry name" value="CusS-like_sensor"/>
</dbReference>
<dbReference type="Gene3D" id="3.30.565.10">
    <property type="entry name" value="Histidine kinase-like ATPase, C-terminal domain"/>
    <property type="match status" value="1"/>
</dbReference>
<dbReference type="PROSITE" id="PS50109">
    <property type="entry name" value="HIS_KIN"/>
    <property type="match status" value="1"/>
</dbReference>
<reference evidence="18" key="1">
    <citation type="submission" date="2018-02" db="EMBL/GenBank/DDBJ databases">
        <title>Genome sequencing of Solimonas sp. HR-BB.</title>
        <authorList>
            <person name="Lee Y."/>
            <person name="Jeon C.O."/>
        </authorList>
    </citation>
    <scope>NUCLEOTIDE SEQUENCE [LARGE SCALE GENOMIC DNA]</scope>
    <source>
        <strain evidence="18">HR-E</strain>
    </source>
</reference>
<keyword evidence="9 14" id="KW-0418">Kinase</keyword>
<evidence type="ECO:0000256" key="14">
    <source>
        <dbReference type="RuleBase" id="RU364088"/>
    </source>
</evidence>
<dbReference type="InterPro" id="IPR036890">
    <property type="entry name" value="HATPase_C_sf"/>
</dbReference>
<dbReference type="FunFam" id="3.30.565.10:FF:000006">
    <property type="entry name" value="Sensor histidine kinase WalK"/>
    <property type="match status" value="1"/>
</dbReference>
<comment type="function">
    <text evidence="14">Member of a two-component regulatory system.</text>
</comment>
<dbReference type="SMART" id="SM00304">
    <property type="entry name" value="HAMP"/>
    <property type="match status" value="1"/>
</dbReference>
<keyword evidence="11 14" id="KW-1133">Transmembrane helix</keyword>
<dbReference type="Gene3D" id="1.10.287.130">
    <property type="match status" value="1"/>
</dbReference>
<evidence type="ECO:0000256" key="3">
    <source>
        <dbReference type="ARBA" id="ARBA00022475"/>
    </source>
</evidence>
<keyword evidence="4 14" id="KW-0997">Cell inner membrane</keyword>
<dbReference type="InterPro" id="IPR005467">
    <property type="entry name" value="His_kinase_dom"/>
</dbReference>
<dbReference type="GO" id="GO:0005524">
    <property type="term" value="F:ATP binding"/>
    <property type="evidence" value="ECO:0007669"/>
    <property type="project" value="UniProtKB-KW"/>
</dbReference>
<evidence type="ECO:0000256" key="10">
    <source>
        <dbReference type="ARBA" id="ARBA00022840"/>
    </source>
</evidence>
<dbReference type="FunFam" id="1.10.287.130:FF:000001">
    <property type="entry name" value="Two-component sensor histidine kinase"/>
    <property type="match status" value="1"/>
</dbReference>
<keyword evidence="18" id="KW-1185">Reference proteome</keyword>
<comment type="caution">
    <text evidence="17">The sequence shown here is derived from an EMBL/GenBank/DDBJ whole genome shotgun (WGS) entry which is preliminary data.</text>
</comment>
<keyword evidence="6 14" id="KW-0808">Transferase</keyword>
<dbReference type="CDD" id="cd00082">
    <property type="entry name" value="HisKA"/>
    <property type="match status" value="1"/>
</dbReference>
<feature type="transmembrane region" description="Helical" evidence="14">
    <location>
        <begin position="162"/>
        <end position="181"/>
    </location>
</feature>
<dbReference type="GO" id="GO:0000155">
    <property type="term" value="F:phosphorelay sensor kinase activity"/>
    <property type="evidence" value="ECO:0007669"/>
    <property type="project" value="InterPro"/>
</dbReference>
<dbReference type="Pfam" id="PF00512">
    <property type="entry name" value="HisKA"/>
    <property type="match status" value="1"/>
</dbReference>
<dbReference type="SUPFAM" id="SSF47384">
    <property type="entry name" value="Homodimeric domain of signal transducing histidine kinase"/>
    <property type="match status" value="1"/>
</dbReference>
<dbReference type="InterPro" id="IPR003660">
    <property type="entry name" value="HAMP_dom"/>
</dbReference>
<accession>A0A2P6ATB4</accession>
<evidence type="ECO:0000256" key="1">
    <source>
        <dbReference type="ARBA" id="ARBA00000085"/>
    </source>
</evidence>
<evidence type="ECO:0000256" key="7">
    <source>
        <dbReference type="ARBA" id="ARBA00022692"/>
    </source>
</evidence>
<dbReference type="PANTHER" id="PTHR45436">
    <property type="entry name" value="SENSOR HISTIDINE KINASE YKOH"/>
    <property type="match status" value="1"/>
</dbReference>
<evidence type="ECO:0000259" key="15">
    <source>
        <dbReference type="PROSITE" id="PS50109"/>
    </source>
</evidence>
<keyword evidence="10 14" id="KW-0067">ATP-binding</keyword>
<dbReference type="SUPFAM" id="SSF55874">
    <property type="entry name" value="ATPase domain of HSP90 chaperone/DNA topoisomerase II/histidine kinase"/>
    <property type="match status" value="1"/>
</dbReference>
<evidence type="ECO:0000256" key="6">
    <source>
        <dbReference type="ARBA" id="ARBA00022679"/>
    </source>
</evidence>
<evidence type="ECO:0000256" key="12">
    <source>
        <dbReference type="ARBA" id="ARBA00023012"/>
    </source>
</evidence>
<dbReference type="PANTHER" id="PTHR45436:SF15">
    <property type="entry name" value="SENSOR HISTIDINE KINASE CUSS"/>
    <property type="match status" value="1"/>
</dbReference>
<keyword evidence="12 14" id="KW-0902">Two-component regulatory system</keyword>
<dbReference type="InterPro" id="IPR006290">
    <property type="entry name" value="CztS_silS_copS"/>
</dbReference>
<keyword evidence="8 14" id="KW-0547">Nucleotide-binding</keyword>